<evidence type="ECO:0000259" key="1">
    <source>
        <dbReference type="Pfam" id="PF10592"/>
    </source>
</evidence>
<evidence type="ECO:0000313" key="2">
    <source>
        <dbReference type="EMBL" id="MFD2792964.1"/>
    </source>
</evidence>
<dbReference type="EMBL" id="JBHUOG010000001">
    <property type="protein sequence ID" value="MFD2792964.1"/>
    <property type="molecule type" value="Genomic_DNA"/>
</dbReference>
<comment type="caution">
    <text evidence="2">The sequence shown here is derived from an EMBL/GenBank/DDBJ whole genome shotgun (WGS) entry which is preliminary data.</text>
</comment>
<proteinExistence type="predicted"/>
<feature type="domain" description="Abortive phage infection protein C-terminal" evidence="1">
    <location>
        <begin position="256"/>
        <end position="498"/>
    </location>
</feature>
<organism evidence="2 3">
    <name type="scientific">Promicromonospora vindobonensis</name>
    <dbReference type="NCBI Taxonomy" id="195748"/>
    <lineage>
        <taxon>Bacteria</taxon>
        <taxon>Bacillati</taxon>
        <taxon>Actinomycetota</taxon>
        <taxon>Actinomycetes</taxon>
        <taxon>Micrococcales</taxon>
        <taxon>Promicromonosporaceae</taxon>
        <taxon>Promicromonospora</taxon>
    </lineage>
</organism>
<evidence type="ECO:0000313" key="3">
    <source>
        <dbReference type="Proteomes" id="UP001597479"/>
    </source>
</evidence>
<protein>
    <submittedName>
        <fullName evidence="2">AIPR family protein</fullName>
    </submittedName>
</protein>
<dbReference type="InterPro" id="IPR018891">
    <property type="entry name" value="AIPR_C"/>
</dbReference>
<sequence length="574" mass="65312">MIQSLLEAFQQDQDLTELPEPEAFEAFAAYCVLNSYYNEPFNPDTYRTGGGNDLGIDAYAVLIDGQMYREPTDVQVAMQERRRPQVQVVIIQAKTSSKFETKVISDLAENLGHLCGAETIPYEVSDDVKGLRECLDAVYQDPARLAGRLPELHVRYVTTGDQIAEMVHRKARSAERLLGRLNRFETVEVRCVNRPELRALYQQAISTVEVTVPVPKQFAMPTAPGVEQSFVGLVGASELVRTVLEDDSGKLRENLFESNVRAFQGYNAVNSGIRDTLRDPVKRQRFAVMNNGITIVTRKMNRVGDDFVLDDFQIVNGCQTCHVLFHERDQLTDQVYVSVHIVHSKDEDVIQGIVAATNQQTPVSAEDLAARQDFHKQLEDFFTLGWDKPHRLFYERRAKQYSERKDVEKTRVISRPQLSRAYLAMFMDEPSRVGRYQELMKARGAELYAADQQPILYYTAAATWYRLEWLIRNQRVNRGYRPTQYHLMALIRQKLLGSGAVPTHDKAVTKACTRILDVVWDAEAAEKLVVHELLPVIQRAIDAEREAGVPLGEAVRNERFAERARRELTGSTGR</sequence>
<keyword evidence="3" id="KW-1185">Reference proteome</keyword>
<gene>
    <name evidence="2" type="ORF">ACFS27_05320</name>
</gene>
<dbReference type="Pfam" id="PF10592">
    <property type="entry name" value="AIPR"/>
    <property type="match status" value="1"/>
</dbReference>
<reference evidence="3" key="1">
    <citation type="journal article" date="2019" name="Int. J. Syst. Evol. Microbiol.">
        <title>The Global Catalogue of Microorganisms (GCM) 10K type strain sequencing project: providing services to taxonomists for standard genome sequencing and annotation.</title>
        <authorList>
            <consortium name="The Broad Institute Genomics Platform"/>
            <consortium name="The Broad Institute Genome Sequencing Center for Infectious Disease"/>
            <person name="Wu L."/>
            <person name="Ma J."/>
        </authorList>
    </citation>
    <scope>NUCLEOTIDE SEQUENCE [LARGE SCALE GENOMIC DNA]</scope>
    <source>
        <strain evidence="3">CCM 7044</strain>
    </source>
</reference>
<dbReference type="RefSeq" id="WP_377180802.1">
    <property type="nucleotide sequence ID" value="NZ_JBHUOG010000001.1"/>
</dbReference>
<accession>A0ABW5VP15</accession>
<name>A0ABW5VP15_9MICO</name>
<dbReference type="Proteomes" id="UP001597479">
    <property type="component" value="Unassembled WGS sequence"/>
</dbReference>